<organism evidence="2 3">
    <name type="scientific">Phocaeicola coprocola</name>
    <dbReference type="NCBI Taxonomy" id="310298"/>
    <lineage>
        <taxon>Bacteria</taxon>
        <taxon>Pseudomonadati</taxon>
        <taxon>Bacteroidota</taxon>
        <taxon>Bacteroidia</taxon>
        <taxon>Bacteroidales</taxon>
        <taxon>Bacteroidaceae</taxon>
        <taxon>Phocaeicola</taxon>
    </lineage>
</organism>
<dbReference type="PROSITE" id="PS51257">
    <property type="entry name" value="PROKAR_LIPOPROTEIN"/>
    <property type="match status" value="1"/>
</dbReference>
<reference evidence="2 3" key="1">
    <citation type="submission" date="2018-08" db="EMBL/GenBank/DDBJ databases">
        <title>A genome reference for cultivated species of the human gut microbiota.</title>
        <authorList>
            <person name="Zou Y."/>
            <person name="Xue W."/>
            <person name="Luo G."/>
        </authorList>
    </citation>
    <scope>NUCLEOTIDE SEQUENCE [LARGE SCALE GENOMIC DNA]</scope>
    <source>
        <strain evidence="2 3">AF24-2</strain>
    </source>
</reference>
<protein>
    <recommendedName>
        <fullName evidence="4">DUF4906 domain-containing protein</fullName>
    </recommendedName>
</protein>
<feature type="signal peptide" evidence="1">
    <location>
        <begin position="1"/>
        <end position="24"/>
    </location>
</feature>
<gene>
    <name evidence="2" type="ORF">DWY20_13390</name>
</gene>
<evidence type="ECO:0008006" key="4">
    <source>
        <dbReference type="Google" id="ProtNLM"/>
    </source>
</evidence>
<dbReference type="AlphaFoldDB" id="A0A412GAL9"/>
<evidence type="ECO:0000256" key="1">
    <source>
        <dbReference type="SAM" id="SignalP"/>
    </source>
</evidence>
<evidence type="ECO:0000313" key="2">
    <source>
        <dbReference type="EMBL" id="RGR91639.1"/>
    </source>
</evidence>
<dbReference type="Proteomes" id="UP000285864">
    <property type="component" value="Unassembled WGS sequence"/>
</dbReference>
<keyword evidence="1" id="KW-0732">Signal</keyword>
<accession>A0A412GAL9</accession>
<proteinExistence type="predicted"/>
<dbReference type="RefSeq" id="WP_118485226.1">
    <property type="nucleotide sequence ID" value="NZ_QRUU01000083.1"/>
</dbReference>
<keyword evidence="3" id="KW-1185">Reference proteome</keyword>
<comment type="caution">
    <text evidence="2">The sequence shown here is derived from an EMBL/GenBank/DDBJ whole genome shotgun (WGS) entry which is preliminary data.</text>
</comment>
<name>A0A412GAL9_9BACT</name>
<feature type="chain" id="PRO_5019586678" description="DUF4906 domain-containing protein" evidence="1">
    <location>
        <begin position="25"/>
        <end position="757"/>
    </location>
</feature>
<dbReference type="EMBL" id="QRUU01000083">
    <property type="protein sequence ID" value="RGR91639.1"/>
    <property type="molecule type" value="Genomic_DNA"/>
</dbReference>
<evidence type="ECO:0000313" key="3">
    <source>
        <dbReference type="Proteomes" id="UP000285864"/>
    </source>
</evidence>
<sequence>MVYKRNYLWLFGVLLSTLFMTSCSDEHEALQSTDQTSTVVQASVSAFKVDGKISSVAGENEINDIQACLFENGLMTAVYSNLDQTSDSYSLKLKSMSGTLYMLANTADLIDLQQMKESGMTEQEWLNTTIKATDGKAPRFFAGKLNLDEQPQGQYVLPMTLQHGIARFDLLMRAGGAISIKSITLKNLAQASYLISQDEVRSPEGADVQDLQFTFDQPLLKDTLGLAYVCEQTNTDLMVEVEMEMGGQIYVQQAALPSVLKRNTVYTLTVRKDALSADIKLEVSAWEDGGETGLHPDWDSHITVNKGLSVLPEGITISESGDVVSLPSRAMEFTLALNCDDELEFVSSQSSDIIVEKLPSVTPGDGVNRFLFRKTLLPPGYQAENVKVYFHRKGLNESYEEDCLKLVLEENPIHSEGFKFDRQNYTHDFGRYIDNEMGRFIMPEGLELVAEFNNEDPWVKIEKVADETNTYRVIGGWKPNDPKADGRKQAARLVVRRISDGQETEAYIVERRNYGLPVTYLNGTWWCRYNAIGDSRNFDDQILSSNDPASLAGQTVQEYLKTCSSEEYVRLWNAAYEGNNGMALQAVYRDGKVTLDGWRSGESNHINKAEPTSLSPDGYEMPTFDDYNDILSNFPIPTNWAGFYPQNDKPNRQYRSEIILEKRSGVQLDGQDLGELWSFSVRSIAGHGDEPLTFYGVGCQWNNDGVNRNWLLLACYNPEVTGWLVRGNNASLEHNGAGANNTRNVRFKKSPVEYIYQ</sequence>